<gene>
    <name evidence="2" type="ORF">XENOCAPTIV_005759</name>
</gene>
<evidence type="ECO:0000313" key="3">
    <source>
        <dbReference type="Proteomes" id="UP001434883"/>
    </source>
</evidence>
<protein>
    <submittedName>
        <fullName evidence="2">Uncharacterized protein</fullName>
    </submittedName>
</protein>
<dbReference type="EMBL" id="JAHRIN010058978">
    <property type="protein sequence ID" value="MEQ2211542.1"/>
    <property type="molecule type" value="Genomic_DNA"/>
</dbReference>
<proteinExistence type="predicted"/>
<evidence type="ECO:0000256" key="1">
    <source>
        <dbReference type="SAM" id="MobiDB-lite"/>
    </source>
</evidence>
<feature type="region of interest" description="Disordered" evidence="1">
    <location>
        <begin position="1"/>
        <end position="73"/>
    </location>
</feature>
<comment type="caution">
    <text evidence="2">The sequence shown here is derived from an EMBL/GenBank/DDBJ whole genome shotgun (WGS) entry which is preliminary data.</text>
</comment>
<dbReference type="Proteomes" id="UP001434883">
    <property type="component" value="Unassembled WGS sequence"/>
</dbReference>
<keyword evidence="3" id="KW-1185">Reference proteome</keyword>
<reference evidence="2 3" key="1">
    <citation type="submission" date="2021-06" db="EMBL/GenBank/DDBJ databases">
        <authorList>
            <person name="Palmer J.M."/>
        </authorList>
    </citation>
    <scope>NUCLEOTIDE SEQUENCE [LARGE SCALE GENOMIC DNA]</scope>
    <source>
        <strain evidence="2 3">XC_2019</strain>
        <tissue evidence="2">Muscle</tissue>
    </source>
</reference>
<organism evidence="2 3">
    <name type="scientific">Xenoophorus captivus</name>
    <dbReference type="NCBI Taxonomy" id="1517983"/>
    <lineage>
        <taxon>Eukaryota</taxon>
        <taxon>Metazoa</taxon>
        <taxon>Chordata</taxon>
        <taxon>Craniata</taxon>
        <taxon>Vertebrata</taxon>
        <taxon>Euteleostomi</taxon>
        <taxon>Actinopterygii</taxon>
        <taxon>Neopterygii</taxon>
        <taxon>Teleostei</taxon>
        <taxon>Neoteleostei</taxon>
        <taxon>Acanthomorphata</taxon>
        <taxon>Ovalentaria</taxon>
        <taxon>Atherinomorphae</taxon>
        <taxon>Cyprinodontiformes</taxon>
        <taxon>Goodeidae</taxon>
        <taxon>Xenoophorus</taxon>
    </lineage>
</organism>
<feature type="compositionally biased region" description="Basic and acidic residues" evidence="1">
    <location>
        <begin position="46"/>
        <end position="66"/>
    </location>
</feature>
<accession>A0ABV0RV63</accession>
<sequence length="102" mass="11597">MRLPEQGYLIPQRHTHTASFSAHTHVETQTDKKSCQQNGHQGPLPDRGDLDDKPSAVRDCKTETRRNSRGGKLIKRLVNPNMFLNTSTTIHFVKTIKSTQEM</sequence>
<feature type="compositionally biased region" description="Basic and acidic residues" evidence="1">
    <location>
        <begin position="24"/>
        <end position="34"/>
    </location>
</feature>
<name>A0ABV0RV63_9TELE</name>
<evidence type="ECO:0000313" key="2">
    <source>
        <dbReference type="EMBL" id="MEQ2211542.1"/>
    </source>
</evidence>